<accession>A0A3E0W826</accession>
<dbReference type="InterPro" id="IPR003870">
    <property type="entry name" value="DUF222"/>
</dbReference>
<evidence type="ECO:0000259" key="2">
    <source>
        <dbReference type="SMART" id="SM00507"/>
    </source>
</evidence>
<dbReference type="SMART" id="SM00507">
    <property type="entry name" value="HNHc"/>
    <property type="match status" value="1"/>
</dbReference>
<dbReference type="OrthoDB" id="5177627at2"/>
<gene>
    <name evidence="3" type="ORF">B7R25_11630</name>
</gene>
<feature type="domain" description="HNH nuclease" evidence="2">
    <location>
        <begin position="395"/>
        <end position="451"/>
    </location>
</feature>
<feature type="compositionally biased region" description="Low complexity" evidence="1">
    <location>
        <begin position="269"/>
        <end position="283"/>
    </location>
</feature>
<evidence type="ECO:0000313" key="3">
    <source>
        <dbReference type="EMBL" id="RFA25908.1"/>
    </source>
</evidence>
<reference evidence="3 4" key="1">
    <citation type="submission" date="2017-04" db="EMBL/GenBank/DDBJ databases">
        <title>Comparative genome analysis of Subtercola boreus.</title>
        <authorList>
            <person name="Cho Y.-J."/>
            <person name="Cho A."/>
            <person name="Kim O.-S."/>
            <person name="Lee J.-I."/>
        </authorList>
    </citation>
    <scope>NUCLEOTIDE SEQUENCE [LARGE SCALE GENOMIC DNA]</scope>
    <source>
        <strain evidence="3 4">P28004</strain>
    </source>
</reference>
<dbReference type="InterPro" id="IPR003615">
    <property type="entry name" value="HNH_nuc"/>
</dbReference>
<dbReference type="CDD" id="cd00085">
    <property type="entry name" value="HNHc"/>
    <property type="match status" value="1"/>
</dbReference>
<evidence type="ECO:0000313" key="4">
    <source>
        <dbReference type="Proteomes" id="UP000257080"/>
    </source>
</evidence>
<sequence>MKPPPTPPVADTASAIVGCVDALLSLGVLDPGSGAGAAAPIGLATGELMAGVVQVEYLVRLADSLRLQLAGEVAERCRPELGEDGLSKASNFTTPAGFLAANTGTSEHTAKKLMKVGGELRVTMSLCGLPNLPAFSHVAEAVGLGAIGLDVATVITTRLGRLAKSTGFTDALLEAEAQLVSLAQDSVGGQGFSADQIDHLAVRMIAHLDPDGAEPTEAQLHDRRHLTLVTEKTGMTKLTGLLPPTAAGHLRAALEPFTSPRIPTFPDHTGTGTSDPTGTTGEGNPADDDEVDPLLRDTRTRGQKLADGLLQLVTTAAGLPSMPRLNGAAPTVNVHATLDDIISGRGIGWIDGLTEPVPASTIETLLCHSDVITTLFGQHGQVLQHGKTKRLFTAAQNRALAARDGGCVWPSCDAPPSWCESHHVEGWQTKDHQPGRTDLDNGALLCHFHHSHVHKTRWKLVMRNGTPHLIPPDWLDWTQTPRPCQQNRARPLPQTG</sequence>
<dbReference type="AlphaFoldDB" id="A0A3E0W826"/>
<organism evidence="3 4">
    <name type="scientific">Subtercola boreus</name>
    <dbReference type="NCBI Taxonomy" id="120213"/>
    <lineage>
        <taxon>Bacteria</taxon>
        <taxon>Bacillati</taxon>
        <taxon>Actinomycetota</taxon>
        <taxon>Actinomycetes</taxon>
        <taxon>Micrococcales</taxon>
        <taxon>Microbacteriaceae</taxon>
        <taxon>Subtercola</taxon>
    </lineage>
</organism>
<dbReference type="Proteomes" id="UP000257080">
    <property type="component" value="Unassembled WGS sequence"/>
</dbReference>
<name>A0A3E0W826_9MICO</name>
<evidence type="ECO:0000256" key="1">
    <source>
        <dbReference type="SAM" id="MobiDB-lite"/>
    </source>
</evidence>
<dbReference type="EMBL" id="NBXE01000029">
    <property type="protein sequence ID" value="RFA25908.1"/>
    <property type="molecule type" value="Genomic_DNA"/>
</dbReference>
<proteinExistence type="predicted"/>
<comment type="caution">
    <text evidence="3">The sequence shown here is derived from an EMBL/GenBank/DDBJ whole genome shotgun (WGS) entry which is preliminary data.</text>
</comment>
<dbReference type="Pfam" id="PF02720">
    <property type="entry name" value="DUF222"/>
    <property type="match status" value="1"/>
</dbReference>
<feature type="region of interest" description="Disordered" evidence="1">
    <location>
        <begin position="258"/>
        <end position="293"/>
    </location>
</feature>
<protein>
    <recommendedName>
        <fullName evidence="2">HNH nuclease domain-containing protein</fullName>
    </recommendedName>
</protein>